<keyword evidence="1" id="KW-0812">Transmembrane</keyword>
<evidence type="ECO:0000313" key="3">
    <source>
        <dbReference type="Proteomes" id="UP000478052"/>
    </source>
</evidence>
<keyword evidence="1" id="KW-1133">Transmembrane helix</keyword>
<dbReference type="AlphaFoldDB" id="A0A6G0ZGM7"/>
<accession>A0A6G0ZGM7</accession>
<dbReference type="Proteomes" id="UP000478052">
    <property type="component" value="Unassembled WGS sequence"/>
</dbReference>
<sequence>MICYLYTVKFSKIFDFFDVTTSLDFYFFHMGGGALYFKVTVFSVLFASYSYCIPLSHFCENVEKYANTITCKKIQRVQSIRYLDEICTLIIYLNACYIYISFYQAVLQYGVKIWGVKKHLVGSTVHNYKELNVLPFKLIYQKFAILRIVEDKRINKAYNAPVAYTNTTYGQRFLDYLGPTIFNSMNNELKNIICVTPECAKKLVSDWLFTNMAKL</sequence>
<evidence type="ECO:0000313" key="2">
    <source>
        <dbReference type="EMBL" id="KAF0769970.1"/>
    </source>
</evidence>
<gene>
    <name evidence="2" type="ORF">FWK35_00005830</name>
</gene>
<feature type="transmembrane region" description="Helical" evidence="1">
    <location>
        <begin position="26"/>
        <end position="47"/>
    </location>
</feature>
<feature type="transmembrane region" description="Helical" evidence="1">
    <location>
        <begin position="82"/>
        <end position="100"/>
    </location>
</feature>
<organism evidence="2 3">
    <name type="scientific">Aphis craccivora</name>
    <name type="common">Cowpea aphid</name>
    <dbReference type="NCBI Taxonomy" id="307492"/>
    <lineage>
        <taxon>Eukaryota</taxon>
        <taxon>Metazoa</taxon>
        <taxon>Ecdysozoa</taxon>
        <taxon>Arthropoda</taxon>
        <taxon>Hexapoda</taxon>
        <taxon>Insecta</taxon>
        <taxon>Pterygota</taxon>
        <taxon>Neoptera</taxon>
        <taxon>Paraneoptera</taxon>
        <taxon>Hemiptera</taxon>
        <taxon>Sternorrhyncha</taxon>
        <taxon>Aphidomorpha</taxon>
        <taxon>Aphidoidea</taxon>
        <taxon>Aphididae</taxon>
        <taxon>Aphidini</taxon>
        <taxon>Aphis</taxon>
        <taxon>Aphis</taxon>
    </lineage>
</organism>
<evidence type="ECO:0000256" key="1">
    <source>
        <dbReference type="SAM" id="Phobius"/>
    </source>
</evidence>
<reference evidence="2 3" key="1">
    <citation type="submission" date="2019-08" db="EMBL/GenBank/DDBJ databases">
        <title>Whole genome of Aphis craccivora.</title>
        <authorList>
            <person name="Voronova N.V."/>
            <person name="Shulinski R.S."/>
            <person name="Bandarenka Y.V."/>
            <person name="Zhorov D.G."/>
            <person name="Warner D."/>
        </authorList>
    </citation>
    <scope>NUCLEOTIDE SEQUENCE [LARGE SCALE GENOMIC DNA]</scope>
    <source>
        <strain evidence="2">180601</strain>
        <tissue evidence="2">Whole Body</tissue>
    </source>
</reference>
<name>A0A6G0ZGM7_APHCR</name>
<keyword evidence="1" id="KW-0472">Membrane</keyword>
<proteinExistence type="predicted"/>
<protein>
    <submittedName>
        <fullName evidence="2">Uncharacterized protein</fullName>
    </submittedName>
</protein>
<dbReference type="EMBL" id="VUJU01000504">
    <property type="protein sequence ID" value="KAF0769970.1"/>
    <property type="molecule type" value="Genomic_DNA"/>
</dbReference>
<comment type="caution">
    <text evidence="2">The sequence shown here is derived from an EMBL/GenBank/DDBJ whole genome shotgun (WGS) entry which is preliminary data.</text>
</comment>
<keyword evidence="3" id="KW-1185">Reference proteome</keyword>